<sequence>MENIETDIKKPESKIYMKIGRLVIILVAISGMVWLVNRFVIRSKAALDVATVVFSPRTHYLTAGEQFSQAIRLSAGEKKISAIDLVINYNPEFVEYVPQAETQMLNSSIPAQYFTNRIIEKAESAENGLNRVRVVLVASKAETDLLSNLVFSLNFKVIKASTTVRSLILNEPQSLIVGTTGTLEESNHQFDIDSSQAAANLYISEAKSCTTDIQCGANGNCTSDAICKCQTGFYNCDNNWDNGCESTQACSSVSGGVKLQLLLKLQGINNTPVTAPKLKFKLTLAGSGDNRQLIEEVELTASSANNGLYEGTVLFDKIKPEGSFKLLVKGPKHIQKRFCHTQPTGGTAYRCTSQEGFTVIDGVNVLDLSQVPLLTGDVPIPEQDGFLNSKDVAALKSCIQARTTTCINQTDLNYDGATNGTDFTIILNSMAIKYDDEN</sequence>
<accession>A0A1F7KAU3</accession>
<organism evidence="3 4">
    <name type="scientific">Candidatus Roizmanbacteria bacterium RIFOXYA1_FULL_41_12</name>
    <dbReference type="NCBI Taxonomy" id="1802082"/>
    <lineage>
        <taxon>Bacteria</taxon>
        <taxon>Candidatus Roizmaniibacteriota</taxon>
    </lineage>
</organism>
<feature type="transmembrane region" description="Helical" evidence="1">
    <location>
        <begin position="19"/>
        <end position="36"/>
    </location>
</feature>
<reference evidence="3 4" key="1">
    <citation type="journal article" date="2016" name="Nat. Commun.">
        <title>Thousands of microbial genomes shed light on interconnected biogeochemical processes in an aquifer system.</title>
        <authorList>
            <person name="Anantharaman K."/>
            <person name="Brown C.T."/>
            <person name="Hug L.A."/>
            <person name="Sharon I."/>
            <person name="Castelle C.J."/>
            <person name="Probst A.J."/>
            <person name="Thomas B.C."/>
            <person name="Singh A."/>
            <person name="Wilkins M.J."/>
            <person name="Karaoz U."/>
            <person name="Brodie E.L."/>
            <person name="Williams K.H."/>
            <person name="Hubbard S.S."/>
            <person name="Banfield J.F."/>
        </authorList>
    </citation>
    <scope>NUCLEOTIDE SEQUENCE [LARGE SCALE GENOMIC DNA]</scope>
</reference>
<dbReference type="Gene3D" id="1.10.1330.10">
    <property type="entry name" value="Dockerin domain"/>
    <property type="match status" value="1"/>
</dbReference>
<dbReference type="Gene3D" id="2.60.40.680">
    <property type="match status" value="1"/>
</dbReference>
<gene>
    <name evidence="3" type="ORF">A2209_04760</name>
</gene>
<dbReference type="Proteomes" id="UP000178450">
    <property type="component" value="Unassembled WGS sequence"/>
</dbReference>
<dbReference type="PROSITE" id="PS51766">
    <property type="entry name" value="DOCKERIN"/>
    <property type="match status" value="1"/>
</dbReference>
<keyword evidence="1" id="KW-0472">Membrane</keyword>
<dbReference type="EMBL" id="MGBG01000013">
    <property type="protein sequence ID" value="OGK64972.1"/>
    <property type="molecule type" value="Genomic_DNA"/>
</dbReference>
<name>A0A1F7KAU3_9BACT</name>
<dbReference type="AlphaFoldDB" id="A0A1F7KAU3"/>
<evidence type="ECO:0000259" key="2">
    <source>
        <dbReference type="PROSITE" id="PS51766"/>
    </source>
</evidence>
<dbReference type="SUPFAM" id="SSF63446">
    <property type="entry name" value="Type I dockerin domain"/>
    <property type="match status" value="1"/>
</dbReference>
<protein>
    <recommendedName>
        <fullName evidence="2">Dockerin domain-containing protein</fullName>
    </recommendedName>
</protein>
<evidence type="ECO:0000256" key="1">
    <source>
        <dbReference type="SAM" id="Phobius"/>
    </source>
</evidence>
<feature type="domain" description="Dockerin" evidence="2">
    <location>
        <begin position="371"/>
        <end position="438"/>
    </location>
</feature>
<dbReference type="GO" id="GO:0000272">
    <property type="term" value="P:polysaccharide catabolic process"/>
    <property type="evidence" value="ECO:0007669"/>
    <property type="project" value="InterPro"/>
</dbReference>
<evidence type="ECO:0000313" key="4">
    <source>
        <dbReference type="Proteomes" id="UP000178450"/>
    </source>
</evidence>
<dbReference type="InterPro" id="IPR016134">
    <property type="entry name" value="Dockerin_dom"/>
</dbReference>
<evidence type="ECO:0000313" key="3">
    <source>
        <dbReference type="EMBL" id="OGK64972.1"/>
    </source>
</evidence>
<keyword evidence="1" id="KW-1133">Transmembrane helix</keyword>
<dbReference type="InterPro" id="IPR036439">
    <property type="entry name" value="Dockerin_dom_sf"/>
</dbReference>
<proteinExistence type="predicted"/>
<comment type="caution">
    <text evidence="3">The sequence shown here is derived from an EMBL/GenBank/DDBJ whole genome shotgun (WGS) entry which is preliminary data.</text>
</comment>
<keyword evidence="1" id="KW-0812">Transmembrane</keyword>